<feature type="transmembrane region" description="Helical" evidence="9">
    <location>
        <begin position="188"/>
        <end position="207"/>
    </location>
</feature>
<dbReference type="SUPFAM" id="SSF81321">
    <property type="entry name" value="Family A G protein-coupled receptor-like"/>
    <property type="match status" value="1"/>
</dbReference>
<dbReference type="PROSITE" id="PS00237">
    <property type="entry name" value="G_PROTEIN_RECEP_F1_1"/>
    <property type="match status" value="1"/>
</dbReference>
<dbReference type="Pfam" id="PF00001">
    <property type="entry name" value="7tm_1"/>
    <property type="match status" value="1"/>
</dbReference>
<evidence type="ECO:0000256" key="9">
    <source>
        <dbReference type="SAM" id="Phobius"/>
    </source>
</evidence>
<dbReference type="Proteomes" id="UP001164746">
    <property type="component" value="Chromosome 10"/>
</dbReference>
<keyword evidence="3 9" id="KW-1133">Transmembrane helix</keyword>
<proteinExistence type="inferred from homology"/>
<gene>
    <name evidence="11" type="ORF">MAR_030821</name>
</gene>
<reference evidence="11" key="1">
    <citation type="submission" date="2022-11" db="EMBL/GenBank/DDBJ databases">
        <title>Centuries of genome instability and evolution in soft-shell clam transmissible cancer (bioRxiv).</title>
        <authorList>
            <person name="Hart S.F.M."/>
            <person name="Yonemitsu M.A."/>
            <person name="Giersch R.M."/>
            <person name="Beal B.F."/>
            <person name="Arriagada G."/>
            <person name="Davis B.W."/>
            <person name="Ostrander E.A."/>
            <person name="Goff S.P."/>
            <person name="Metzger M.J."/>
        </authorList>
    </citation>
    <scope>NUCLEOTIDE SEQUENCE</scope>
    <source>
        <strain evidence="11">MELC-2E11</strain>
        <tissue evidence="11">Siphon/mantle</tissue>
    </source>
</reference>
<sequence>REQSVNFALVRTTDPIGQLWGRSIKRIALLPSSTLLLSSVKGNIGSARWFRSYVTFNSFKINDQEVKALYPLIFFYAIILMIGVIGNAVVLLVYTYQYKRSPARMFILFLASIDFSICLFGLPYHMIDLTHPYTFTNAISCKILTFIISLFFHMSIFGLIVIAVDRYLKICRPLSSFQMSYFGKRRACALASIAAVMFAWPNIVLYGPSEMETFYQNVSGHACFFTTEYTETIYPLFFTMNA</sequence>
<evidence type="ECO:0000256" key="3">
    <source>
        <dbReference type="ARBA" id="ARBA00022989"/>
    </source>
</evidence>
<feature type="transmembrane region" description="Helical" evidence="9">
    <location>
        <begin position="106"/>
        <end position="126"/>
    </location>
</feature>
<evidence type="ECO:0000256" key="1">
    <source>
        <dbReference type="ARBA" id="ARBA00004141"/>
    </source>
</evidence>
<dbReference type="EMBL" id="CP111021">
    <property type="protein sequence ID" value="WAR16227.1"/>
    <property type="molecule type" value="Genomic_DNA"/>
</dbReference>
<dbReference type="CDD" id="cd00637">
    <property type="entry name" value="7tm_classA_rhodopsin-like"/>
    <property type="match status" value="1"/>
</dbReference>
<evidence type="ECO:0000256" key="8">
    <source>
        <dbReference type="RuleBase" id="RU000688"/>
    </source>
</evidence>
<keyword evidence="12" id="KW-1185">Reference proteome</keyword>
<dbReference type="PANTHER" id="PTHR24238:SF47">
    <property type="entry name" value="ECDYSTEROIDS_DOPAMINE RECEPTOR-RELATED"/>
    <property type="match status" value="1"/>
</dbReference>
<evidence type="ECO:0000256" key="7">
    <source>
        <dbReference type="ARBA" id="ARBA00023224"/>
    </source>
</evidence>
<keyword evidence="6 8" id="KW-0675">Receptor</keyword>
<keyword evidence="5 9" id="KW-0472">Membrane</keyword>
<evidence type="ECO:0000256" key="4">
    <source>
        <dbReference type="ARBA" id="ARBA00023040"/>
    </source>
</evidence>
<feature type="transmembrane region" description="Helical" evidence="9">
    <location>
        <begin position="73"/>
        <end position="94"/>
    </location>
</feature>
<comment type="similarity">
    <text evidence="8">Belongs to the G-protein coupled receptor 1 family.</text>
</comment>
<feature type="transmembrane region" description="Helical" evidence="9">
    <location>
        <begin position="146"/>
        <end position="168"/>
    </location>
</feature>
<evidence type="ECO:0000313" key="12">
    <source>
        <dbReference type="Proteomes" id="UP001164746"/>
    </source>
</evidence>
<evidence type="ECO:0000256" key="5">
    <source>
        <dbReference type="ARBA" id="ARBA00023136"/>
    </source>
</evidence>
<protein>
    <submittedName>
        <fullName evidence="11">CCKAR-like protein</fullName>
    </submittedName>
</protein>
<organism evidence="11 12">
    <name type="scientific">Mya arenaria</name>
    <name type="common">Soft-shell clam</name>
    <dbReference type="NCBI Taxonomy" id="6604"/>
    <lineage>
        <taxon>Eukaryota</taxon>
        <taxon>Metazoa</taxon>
        <taxon>Spiralia</taxon>
        <taxon>Lophotrochozoa</taxon>
        <taxon>Mollusca</taxon>
        <taxon>Bivalvia</taxon>
        <taxon>Autobranchia</taxon>
        <taxon>Heteroconchia</taxon>
        <taxon>Euheterodonta</taxon>
        <taxon>Imparidentia</taxon>
        <taxon>Neoheterodontei</taxon>
        <taxon>Myida</taxon>
        <taxon>Myoidea</taxon>
        <taxon>Myidae</taxon>
        <taxon>Mya</taxon>
    </lineage>
</organism>
<dbReference type="PROSITE" id="PS50262">
    <property type="entry name" value="G_PROTEIN_RECEP_F1_2"/>
    <property type="match status" value="1"/>
</dbReference>
<dbReference type="Gene3D" id="1.20.1070.10">
    <property type="entry name" value="Rhodopsin 7-helix transmembrane proteins"/>
    <property type="match status" value="1"/>
</dbReference>
<feature type="domain" description="G-protein coupled receptors family 1 profile" evidence="10">
    <location>
        <begin position="86"/>
        <end position="242"/>
    </location>
</feature>
<evidence type="ECO:0000256" key="2">
    <source>
        <dbReference type="ARBA" id="ARBA00022692"/>
    </source>
</evidence>
<accession>A0ABY7F5A1</accession>
<keyword evidence="4 8" id="KW-0297">G-protein coupled receptor</keyword>
<feature type="non-terminal residue" evidence="11">
    <location>
        <position position="1"/>
    </location>
</feature>
<name>A0ABY7F5A1_MYAAR</name>
<dbReference type="PANTHER" id="PTHR24238">
    <property type="entry name" value="G-PROTEIN COUPLED RECEPTOR"/>
    <property type="match status" value="1"/>
</dbReference>
<dbReference type="InterPro" id="IPR000276">
    <property type="entry name" value="GPCR_Rhodpsn"/>
</dbReference>
<comment type="subcellular location">
    <subcellularLocation>
        <location evidence="1">Membrane</location>
        <topology evidence="1">Multi-pass membrane protein</topology>
    </subcellularLocation>
</comment>
<evidence type="ECO:0000256" key="6">
    <source>
        <dbReference type="ARBA" id="ARBA00023170"/>
    </source>
</evidence>
<dbReference type="InterPro" id="IPR017452">
    <property type="entry name" value="GPCR_Rhodpsn_7TM"/>
</dbReference>
<keyword evidence="2 8" id="KW-0812">Transmembrane</keyword>
<dbReference type="PRINTS" id="PR00237">
    <property type="entry name" value="GPCRRHODOPSN"/>
</dbReference>
<keyword evidence="7 8" id="KW-0807">Transducer</keyword>
<evidence type="ECO:0000313" key="11">
    <source>
        <dbReference type="EMBL" id="WAR16227.1"/>
    </source>
</evidence>
<evidence type="ECO:0000259" key="10">
    <source>
        <dbReference type="PROSITE" id="PS50262"/>
    </source>
</evidence>